<proteinExistence type="predicted"/>
<reference evidence="2 3" key="1">
    <citation type="submission" date="2017-10" db="EMBL/GenBank/DDBJ databases">
        <title>The draft genome sequence of Lewinella nigricans NBRC 102662.</title>
        <authorList>
            <person name="Wang K."/>
        </authorList>
    </citation>
    <scope>NUCLEOTIDE SEQUENCE [LARGE SCALE GENOMIC DNA]</scope>
    <source>
        <strain evidence="2 3">NBRC 102662</strain>
    </source>
</reference>
<dbReference type="Gene3D" id="2.40.320.10">
    <property type="entry name" value="Hypothetical Protein Pfu-838710-001"/>
    <property type="match status" value="1"/>
</dbReference>
<dbReference type="InterPro" id="IPR033469">
    <property type="entry name" value="CYTH-like_dom_sf"/>
</dbReference>
<dbReference type="EMBL" id="PDUD01000033">
    <property type="protein sequence ID" value="PHN03273.1"/>
    <property type="molecule type" value="Genomic_DNA"/>
</dbReference>
<dbReference type="OrthoDB" id="271656at2"/>
<dbReference type="PROSITE" id="PS51707">
    <property type="entry name" value="CYTH"/>
    <property type="match status" value="1"/>
</dbReference>
<evidence type="ECO:0000313" key="3">
    <source>
        <dbReference type="Proteomes" id="UP000223913"/>
    </source>
</evidence>
<evidence type="ECO:0000259" key="1">
    <source>
        <dbReference type="PROSITE" id="PS51707"/>
    </source>
</evidence>
<accession>A0A2D0N667</accession>
<dbReference type="Proteomes" id="UP000223913">
    <property type="component" value="Unassembled WGS sequence"/>
</dbReference>
<protein>
    <submittedName>
        <fullName evidence="2">Adenylate cyclase</fullName>
    </submittedName>
</protein>
<comment type="caution">
    <text evidence="2">The sequence shown here is derived from an EMBL/GenBank/DDBJ whole genome shotgun (WGS) entry which is preliminary data.</text>
</comment>
<feature type="domain" description="CYTH" evidence="1">
    <location>
        <begin position="3"/>
        <end position="170"/>
    </location>
</feature>
<dbReference type="CDD" id="cd07890">
    <property type="entry name" value="CYTH-like_AC_IV-like"/>
    <property type="match status" value="1"/>
</dbReference>
<dbReference type="Pfam" id="PF01928">
    <property type="entry name" value="CYTH"/>
    <property type="match status" value="1"/>
</dbReference>
<dbReference type="SMART" id="SM01118">
    <property type="entry name" value="CYTH"/>
    <property type="match status" value="1"/>
</dbReference>
<keyword evidence="3" id="KW-1185">Reference proteome</keyword>
<dbReference type="AlphaFoldDB" id="A0A2D0N667"/>
<name>A0A2D0N667_FLAN2</name>
<dbReference type="InterPro" id="IPR023577">
    <property type="entry name" value="CYTH_domain"/>
</dbReference>
<dbReference type="SUPFAM" id="SSF55154">
    <property type="entry name" value="CYTH-like phosphatases"/>
    <property type="match status" value="1"/>
</dbReference>
<dbReference type="RefSeq" id="WP_099153402.1">
    <property type="nucleotide sequence ID" value="NZ_PDUD01000033.1"/>
</dbReference>
<evidence type="ECO:0000313" key="2">
    <source>
        <dbReference type="EMBL" id="PHN03273.1"/>
    </source>
</evidence>
<gene>
    <name evidence="2" type="ORF">CRP01_28170</name>
</gene>
<dbReference type="PANTHER" id="PTHR21028">
    <property type="entry name" value="SI:CH211-156B7.4"/>
    <property type="match status" value="1"/>
</dbReference>
<dbReference type="PANTHER" id="PTHR21028:SF2">
    <property type="entry name" value="CYTH DOMAIN-CONTAINING PROTEIN"/>
    <property type="match status" value="1"/>
</dbReference>
<organism evidence="2 3">
    <name type="scientific">Flavilitoribacter nigricans (strain ATCC 23147 / DSM 23189 / NBRC 102662 / NCIMB 1420 / SS-2)</name>
    <name type="common">Lewinella nigricans</name>
    <dbReference type="NCBI Taxonomy" id="1122177"/>
    <lineage>
        <taxon>Bacteria</taxon>
        <taxon>Pseudomonadati</taxon>
        <taxon>Bacteroidota</taxon>
        <taxon>Saprospiria</taxon>
        <taxon>Saprospirales</taxon>
        <taxon>Lewinellaceae</taxon>
        <taxon>Flavilitoribacter</taxon>
    </lineage>
</organism>
<sequence length="170" mass="19403">MSHLNIEIKARTDRADEIKALLEANKARFVGVDHQIDTYFVVPKGRLKLRQGKIEKTLIHYHRPNQSGPKQSKVTLHHPTADESLKEVLENALDTLVVVDKQRAIYFIDNVKFHIDEVQGLGEFVEIEAIDHDGTVGLDHLHDQCEHFLHLLGIRDEDLVDQSYSDLLLG</sequence>
<dbReference type="InterPro" id="IPR008173">
    <property type="entry name" value="Adenylyl_cyclase_CyaB"/>
</dbReference>